<keyword evidence="2" id="KW-1185">Reference proteome</keyword>
<gene>
    <name evidence="1" type="ORF">C1280_17950</name>
</gene>
<dbReference type="Proteomes" id="UP000245802">
    <property type="component" value="Chromosome"/>
</dbReference>
<proteinExistence type="predicted"/>
<dbReference type="EMBL" id="CP025958">
    <property type="protein sequence ID" value="AWM38683.1"/>
    <property type="molecule type" value="Genomic_DNA"/>
</dbReference>
<name>A0A2Z3GY51_9BACT</name>
<dbReference type="KEGG" id="gog:C1280_17950"/>
<accession>A0A2Z3GY51</accession>
<evidence type="ECO:0000313" key="1">
    <source>
        <dbReference type="EMBL" id="AWM38683.1"/>
    </source>
</evidence>
<protein>
    <submittedName>
        <fullName evidence="1">Uncharacterized protein</fullName>
    </submittedName>
</protein>
<evidence type="ECO:0000313" key="2">
    <source>
        <dbReference type="Proteomes" id="UP000245802"/>
    </source>
</evidence>
<sequence>MTFGQVPVRIEDLVERLVKQLQARTGLPADCVFETLADDQDHCEFPAADRFVTVTPQRFQRVPGLWDGAGRCLEGWDGTFRVACLSRFASDQQLRSTRELRDKTRSALALVLKVVDGLDGYKMPSATEPTKSLLREPVKGLDIDVRPKRLKVGPWSVIGSAWSVKFILAVPGGTADP</sequence>
<dbReference type="AlphaFoldDB" id="A0A2Z3GY51"/>
<reference evidence="1 2" key="1">
    <citation type="submission" date="2018-01" db="EMBL/GenBank/DDBJ databases">
        <title>G. obscuriglobus.</title>
        <authorList>
            <person name="Franke J."/>
            <person name="Blomberg W."/>
            <person name="Selmecki A."/>
        </authorList>
    </citation>
    <scope>NUCLEOTIDE SEQUENCE [LARGE SCALE GENOMIC DNA]</scope>
    <source>
        <strain evidence="1 2">DSM 5831</strain>
    </source>
</reference>
<organism evidence="1 2">
    <name type="scientific">Gemmata obscuriglobus</name>
    <dbReference type="NCBI Taxonomy" id="114"/>
    <lineage>
        <taxon>Bacteria</taxon>
        <taxon>Pseudomonadati</taxon>
        <taxon>Planctomycetota</taxon>
        <taxon>Planctomycetia</taxon>
        <taxon>Gemmatales</taxon>
        <taxon>Gemmataceae</taxon>
        <taxon>Gemmata</taxon>
    </lineage>
</organism>
<dbReference type="RefSeq" id="WP_010036806.1">
    <property type="nucleotide sequence ID" value="NZ_CP025958.1"/>
</dbReference>